<dbReference type="InterPro" id="IPR010067">
    <property type="entry name" value="ABC_SsuA_sub-bd"/>
</dbReference>
<sequence length="316" mass="33489">MLSRRKFGKNVLSQLVGISLASTLGGRAFAQQQTVRIGYQKYGTLALLKDQKILEKSLDAKGISVQWALFPAGPPLLQALIAGALDFGSAGDLPPIFAQASSPGSMVYVGHETPAGASEAIIVPQDSSITTIKDLQGKSIAVTRGSDAHWLLLAALKNNGLSLNDVKVSYLLPAAARPAFEGGKVDAWAIWDPYLSGVSNPVRVLATGDDVQGGTEFYLAGKEFSQKNPELLHAITDAIEQCDVWMESHKAEVAAILARSTGLELDVVERSIAKIHYGYHPMTRPVIASQQHIADTFAAAGLLPSVPNVQDAAPGI</sequence>
<dbReference type="RefSeq" id="WP_087636248.1">
    <property type="nucleotide sequence ID" value="NZ_CP021524.1"/>
</dbReference>
<evidence type="ECO:0000256" key="1">
    <source>
        <dbReference type="ARBA" id="ARBA00010742"/>
    </source>
</evidence>
<keyword evidence="2" id="KW-0813">Transport</keyword>
<evidence type="ECO:0000256" key="3">
    <source>
        <dbReference type="ARBA" id="ARBA00022729"/>
    </source>
</evidence>
<organism evidence="7 8">
    <name type="scientific">Acetobacter ascendens</name>
    <dbReference type="NCBI Taxonomy" id="481146"/>
    <lineage>
        <taxon>Bacteria</taxon>
        <taxon>Pseudomonadati</taxon>
        <taxon>Pseudomonadota</taxon>
        <taxon>Alphaproteobacteria</taxon>
        <taxon>Acetobacterales</taxon>
        <taxon>Acetobacteraceae</taxon>
        <taxon>Acetobacter</taxon>
    </lineage>
</organism>
<evidence type="ECO:0000256" key="2">
    <source>
        <dbReference type="ARBA" id="ARBA00022448"/>
    </source>
</evidence>
<dbReference type="SMART" id="SM00062">
    <property type="entry name" value="PBPb"/>
    <property type="match status" value="1"/>
</dbReference>
<dbReference type="GO" id="GO:0042626">
    <property type="term" value="F:ATPase-coupled transmembrane transporter activity"/>
    <property type="evidence" value="ECO:0007669"/>
    <property type="project" value="InterPro"/>
</dbReference>
<feature type="domain" description="Solute-binding protein family 3/N-terminal" evidence="6">
    <location>
        <begin position="34"/>
        <end position="256"/>
    </location>
</feature>
<dbReference type="SUPFAM" id="SSF53850">
    <property type="entry name" value="Periplasmic binding protein-like II"/>
    <property type="match status" value="1"/>
</dbReference>
<keyword evidence="3" id="KW-0732">Signal</keyword>
<gene>
    <name evidence="7" type="ORF">S101447_02563</name>
</gene>
<dbReference type="Pfam" id="PF04069">
    <property type="entry name" value="OpuAC"/>
    <property type="match status" value="1"/>
</dbReference>
<dbReference type="AlphaFoldDB" id="A0A1Y0V0F9"/>
<proteinExistence type="inferred from homology"/>
<comment type="function">
    <text evidence="4">Part of a binding-protein-dependent transport system for aliphatic sulfonates. Putative binding protein.</text>
</comment>
<evidence type="ECO:0000313" key="8">
    <source>
        <dbReference type="Proteomes" id="UP000195633"/>
    </source>
</evidence>
<protein>
    <recommendedName>
        <fullName evidence="5">Putative aliphatic sulfonates-binding protein</fullName>
    </recommendedName>
</protein>
<dbReference type="PANTHER" id="PTHR30024">
    <property type="entry name" value="ALIPHATIC SULFONATES-BINDING PROTEIN-RELATED"/>
    <property type="match status" value="1"/>
</dbReference>
<dbReference type="InterPro" id="IPR001638">
    <property type="entry name" value="Solute-binding_3/MltF_N"/>
</dbReference>
<dbReference type="Proteomes" id="UP000195633">
    <property type="component" value="Chromosome"/>
</dbReference>
<reference evidence="7 8" key="1">
    <citation type="submission" date="2017-05" db="EMBL/GenBank/DDBJ databases">
        <title>Genome sequence of Acetobacter pasteurianus subsp. ascendens strain SRCM101447.</title>
        <authorList>
            <person name="Cho S.H."/>
        </authorList>
    </citation>
    <scope>NUCLEOTIDE SEQUENCE [LARGE SCALE GENOMIC DNA]</scope>
    <source>
        <strain evidence="7 8">SRCM101447</strain>
    </source>
</reference>
<dbReference type="FunFam" id="3.40.190.10:FF:000050">
    <property type="entry name" value="Sulfonate ABC transporter substrate-binding protein"/>
    <property type="match status" value="1"/>
</dbReference>
<evidence type="ECO:0000256" key="4">
    <source>
        <dbReference type="ARBA" id="ARBA00055538"/>
    </source>
</evidence>
<accession>A0A1Y0V0F9</accession>
<evidence type="ECO:0000259" key="6">
    <source>
        <dbReference type="SMART" id="SM00062"/>
    </source>
</evidence>
<evidence type="ECO:0000313" key="7">
    <source>
        <dbReference type="EMBL" id="ARW11601.1"/>
    </source>
</evidence>
<comment type="similarity">
    <text evidence="1">Belongs to the bacterial solute-binding protein SsuA/TauA family.</text>
</comment>
<dbReference type="Gene3D" id="3.40.190.10">
    <property type="entry name" value="Periplasmic binding protein-like II"/>
    <property type="match status" value="2"/>
</dbReference>
<evidence type="ECO:0000256" key="5">
    <source>
        <dbReference type="ARBA" id="ARBA00070228"/>
    </source>
</evidence>
<dbReference type="InterPro" id="IPR007210">
    <property type="entry name" value="ABC_Gly_betaine_transp_sub-bd"/>
</dbReference>
<dbReference type="GO" id="GO:0043190">
    <property type="term" value="C:ATP-binding cassette (ABC) transporter complex"/>
    <property type="evidence" value="ECO:0007669"/>
    <property type="project" value="InterPro"/>
</dbReference>
<dbReference type="PANTHER" id="PTHR30024:SF42">
    <property type="entry name" value="ALIPHATIC SULFONATES-BINDING PROTEIN-RELATED"/>
    <property type="match status" value="1"/>
</dbReference>
<name>A0A1Y0V0F9_9PROT</name>
<dbReference type="EMBL" id="CP021524">
    <property type="protein sequence ID" value="ARW11601.1"/>
    <property type="molecule type" value="Genomic_DNA"/>
</dbReference>
<dbReference type="NCBIfam" id="TIGR01728">
    <property type="entry name" value="SsuA_fam"/>
    <property type="match status" value="1"/>
</dbReference>